<dbReference type="InterPro" id="IPR050900">
    <property type="entry name" value="Transposase_IS3/IS150/IS904"/>
</dbReference>
<protein>
    <recommendedName>
        <fullName evidence="1">HTH-like domain-containing protein</fullName>
    </recommendedName>
</protein>
<evidence type="ECO:0000313" key="2">
    <source>
        <dbReference type="EMBL" id="OHT23390.1"/>
    </source>
</evidence>
<sequence length="110" mass="12570">MKLGRSTFYAWLKRPISTLDEQNHALHQTAKALFKASRNSLGYRMLGAQLRKEGYAISDYRTRKLMRLLGQVVKQRKQHRSTGKSKAIATADNLLNQNFNPLVPNECVLP</sequence>
<gene>
    <name evidence="2" type="ORF">A3Q29_20875</name>
</gene>
<feature type="domain" description="HTH-like" evidence="1">
    <location>
        <begin position="25"/>
        <end position="78"/>
    </location>
</feature>
<dbReference type="AlphaFoldDB" id="A0A1S1HSR4"/>
<dbReference type="PANTHER" id="PTHR46889">
    <property type="entry name" value="TRANSPOSASE INSF FOR INSERTION SEQUENCE IS3B-RELATED"/>
    <property type="match status" value="1"/>
</dbReference>
<evidence type="ECO:0000313" key="3">
    <source>
        <dbReference type="Proteomes" id="UP000179588"/>
    </source>
</evidence>
<proteinExistence type="predicted"/>
<name>A0A1S1HSR4_PROST</name>
<dbReference type="Proteomes" id="UP000179588">
    <property type="component" value="Unassembled WGS sequence"/>
</dbReference>
<dbReference type="PANTHER" id="PTHR46889:SF4">
    <property type="entry name" value="TRANSPOSASE INSO FOR INSERTION SEQUENCE ELEMENT IS911B-RELATED"/>
    <property type="match status" value="1"/>
</dbReference>
<reference evidence="2 3" key="1">
    <citation type="submission" date="2016-03" db="EMBL/GenBank/DDBJ databases">
        <title>Genome sequence of Providencia stuartii strain, isolated from the salivary glands of larval Lucilia sericata.</title>
        <authorList>
            <person name="Yuan Y."/>
            <person name="Zhang Y."/>
            <person name="Fu S."/>
            <person name="Crippen T.L."/>
            <person name="Visi D."/>
            <person name="Benbow M.E."/>
            <person name="Allen M."/>
            <person name="Tomberlin J.K."/>
            <person name="Sze S.-H."/>
            <person name="Tarone A.M."/>
        </authorList>
    </citation>
    <scope>NUCLEOTIDE SEQUENCE [LARGE SCALE GENOMIC DNA]</scope>
    <source>
        <strain evidence="2 3">Crippen</strain>
    </source>
</reference>
<keyword evidence="3" id="KW-1185">Reference proteome</keyword>
<dbReference type="InterPro" id="IPR025948">
    <property type="entry name" value="HTH-like_dom"/>
</dbReference>
<dbReference type="Pfam" id="PF13276">
    <property type="entry name" value="HTH_21"/>
    <property type="match status" value="1"/>
</dbReference>
<accession>A0A1S1HSR4</accession>
<dbReference type="EMBL" id="LVIE01000180">
    <property type="protein sequence ID" value="OHT23390.1"/>
    <property type="molecule type" value="Genomic_DNA"/>
</dbReference>
<evidence type="ECO:0000259" key="1">
    <source>
        <dbReference type="Pfam" id="PF13276"/>
    </source>
</evidence>
<comment type="caution">
    <text evidence="2">The sequence shown here is derived from an EMBL/GenBank/DDBJ whole genome shotgun (WGS) entry which is preliminary data.</text>
</comment>
<organism evidence="2 3">
    <name type="scientific">Providencia stuartii</name>
    <dbReference type="NCBI Taxonomy" id="588"/>
    <lineage>
        <taxon>Bacteria</taxon>
        <taxon>Pseudomonadati</taxon>
        <taxon>Pseudomonadota</taxon>
        <taxon>Gammaproteobacteria</taxon>
        <taxon>Enterobacterales</taxon>
        <taxon>Morganellaceae</taxon>
        <taxon>Providencia</taxon>
    </lineage>
</organism>